<dbReference type="AlphaFoldDB" id="A0A4P8QMJ7"/>
<feature type="transmembrane region" description="Helical" evidence="9">
    <location>
        <begin position="186"/>
        <end position="211"/>
    </location>
</feature>
<dbReference type="PANTHER" id="PTHR45755">
    <property type="match status" value="1"/>
</dbReference>
<proteinExistence type="predicted"/>
<feature type="transmembrane region" description="Helical" evidence="9">
    <location>
        <begin position="93"/>
        <end position="114"/>
    </location>
</feature>
<evidence type="ECO:0000256" key="8">
    <source>
        <dbReference type="SAM" id="MobiDB-lite"/>
    </source>
</evidence>
<evidence type="ECO:0000256" key="9">
    <source>
        <dbReference type="SAM" id="Phobius"/>
    </source>
</evidence>
<evidence type="ECO:0000256" key="5">
    <source>
        <dbReference type="ARBA" id="ARBA00022989"/>
    </source>
</evidence>
<organism evidence="11 12">
    <name type="scientific">Brenneria rubrifaciens</name>
    <dbReference type="NCBI Taxonomy" id="55213"/>
    <lineage>
        <taxon>Bacteria</taxon>
        <taxon>Pseudomonadati</taxon>
        <taxon>Pseudomonadota</taxon>
        <taxon>Gammaproteobacteria</taxon>
        <taxon>Enterobacterales</taxon>
        <taxon>Pectobacteriaceae</taxon>
        <taxon>Brenneria</taxon>
    </lineage>
</organism>
<keyword evidence="7 9" id="KW-0472">Membrane</keyword>
<keyword evidence="3 9" id="KW-0812">Transmembrane</keyword>
<evidence type="ECO:0000259" key="10">
    <source>
        <dbReference type="Pfam" id="PF01545"/>
    </source>
</evidence>
<accession>A0A4P8QMJ7</accession>
<keyword evidence="4" id="KW-0864">Zinc transport</keyword>
<evidence type="ECO:0000313" key="11">
    <source>
        <dbReference type="EMBL" id="QCR07516.1"/>
    </source>
</evidence>
<name>A0A4P8QMJ7_9GAMM</name>
<dbReference type="SUPFAM" id="SSF161111">
    <property type="entry name" value="Cation efflux protein transmembrane domain-like"/>
    <property type="match status" value="1"/>
</dbReference>
<dbReference type="GO" id="GO:0006882">
    <property type="term" value="P:intracellular zinc ion homeostasis"/>
    <property type="evidence" value="ECO:0007669"/>
    <property type="project" value="InterPro"/>
</dbReference>
<sequence>MSLIQINGAHPHSHVFDEGNPLAERNTRYATLLTAVMMVVEIAGGWYFNSMALLADGWHMSSHALALGLSAVAYAAARRLASDRRFTFGTWKIEILGGFTSAILLGIVAFVMMYESVDRLLNPAVIYYDQAIAIAAVGLLVNLTCAWLLRDHSAHNHSHHHAHHHDHPTSASHQHSGHQDLNLRSAYLHVIADAATSVLAIVALICGKFWGAAWLDPVMGMAGAIMVAVWAYGLIRQTGKVLLDAEMDAPVVQEIREVIDASSIPAELTDLHVWRVGTAKYACILSLTTDRVVPPDYYKRQLAIHEELVHITVEINIVAKANISFPC</sequence>
<evidence type="ECO:0000256" key="7">
    <source>
        <dbReference type="ARBA" id="ARBA00023136"/>
    </source>
</evidence>
<dbReference type="NCBIfam" id="TIGR01297">
    <property type="entry name" value="CDF"/>
    <property type="match status" value="1"/>
</dbReference>
<dbReference type="InterPro" id="IPR058533">
    <property type="entry name" value="Cation_efflux_TM"/>
</dbReference>
<dbReference type="KEGG" id="brb:EH207_02505"/>
<feature type="domain" description="Cation efflux protein transmembrane" evidence="10">
    <location>
        <begin position="29"/>
        <end position="243"/>
    </location>
</feature>
<dbReference type="InterPro" id="IPR045316">
    <property type="entry name" value="Msc2-like"/>
</dbReference>
<evidence type="ECO:0000256" key="3">
    <source>
        <dbReference type="ARBA" id="ARBA00022692"/>
    </source>
</evidence>
<evidence type="ECO:0000256" key="2">
    <source>
        <dbReference type="ARBA" id="ARBA00022448"/>
    </source>
</evidence>
<feature type="transmembrane region" description="Helical" evidence="9">
    <location>
        <begin position="29"/>
        <end position="48"/>
    </location>
</feature>
<dbReference type="GO" id="GO:0016020">
    <property type="term" value="C:membrane"/>
    <property type="evidence" value="ECO:0007669"/>
    <property type="project" value="UniProtKB-SubCell"/>
</dbReference>
<dbReference type="InterPro" id="IPR002524">
    <property type="entry name" value="Cation_efflux"/>
</dbReference>
<keyword evidence="6" id="KW-0406">Ion transport</keyword>
<feature type="region of interest" description="Disordered" evidence="8">
    <location>
        <begin position="158"/>
        <end position="177"/>
    </location>
</feature>
<dbReference type="PANTHER" id="PTHR45755:SF4">
    <property type="entry name" value="ZINC TRANSPORTER 7"/>
    <property type="match status" value="1"/>
</dbReference>
<protein>
    <submittedName>
        <fullName evidence="11">Cation transporter</fullName>
    </submittedName>
</protein>
<comment type="subcellular location">
    <subcellularLocation>
        <location evidence="1">Membrane</location>
        <topology evidence="1">Multi-pass membrane protein</topology>
    </subcellularLocation>
</comment>
<evidence type="ECO:0000313" key="12">
    <source>
        <dbReference type="Proteomes" id="UP000299580"/>
    </source>
</evidence>
<keyword evidence="4" id="KW-0862">Zinc</keyword>
<feature type="transmembrane region" description="Helical" evidence="9">
    <location>
        <begin position="217"/>
        <end position="235"/>
    </location>
</feature>
<evidence type="ECO:0000256" key="1">
    <source>
        <dbReference type="ARBA" id="ARBA00004141"/>
    </source>
</evidence>
<keyword evidence="5 9" id="KW-1133">Transmembrane helix</keyword>
<feature type="transmembrane region" description="Helical" evidence="9">
    <location>
        <begin position="126"/>
        <end position="149"/>
    </location>
</feature>
<evidence type="ECO:0000256" key="6">
    <source>
        <dbReference type="ARBA" id="ARBA00023065"/>
    </source>
</evidence>
<dbReference type="GO" id="GO:0005385">
    <property type="term" value="F:zinc ion transmembrane transporter activity"/>
    <property type="evidence" value="ECO:0007669"/>
    <property type="project" value="InterPro"/>
</dbReference>
<gene>
    <name evidence="11" type="ORF">EH207_02505</name>
</gene>
<feature type="transmembrane region" description="Helical" evidence="9">
    <location>
        <begin position="60"/>
        <end position="81"/>
    </location>
</feature>
<reference evidence="11 12" key="1">
    <citation type="submission" date="2018-11" db="EMBL/GenBank/DDBJ databases">
        <title>Genome sequences of Brenneria nigrifluens and Brenneria rubrifaciens.</title>
        <authorList>
            <person name="Poret-Peterson A.T."/>
            <person name="McClean A.E."/>
            <person name="Kluepfel D.A."/>
        </authorList>
    </citation>
    <scope>NUCLEOTIDE SEQUENCE [LARGE SCALE GENOMIC DNA]</scope>
    <source>
        <strain evidence="11 12">6D370</strain>
    </source>
</reference>
<dbReference type="Gene3D" id="1.20.1510.10">
    <property type="entry name" value="Cation efflux protein transmembrane domain"/>
    <property type="match status" value="1"/>
</dbReference>
<dbReference type="InterPro" id="IPR027469">
    <property type="entry name" value="Cation_efflux_TMD_sf"/>
</dbReference>
<dbReference type="Pfam" id="PF01545">
    <property type="entry name" value="Cation_efflux"/>
    <property type="match status" value="1"/>
</dbReference>
<dbReference type="NCBIfam" id="NF033827">
    <property type="entry name" value="CDF_efflux_DmeF"/>
    <property type="match status" value="1"/>
</dbReference>
<dbReference type="OrthoDB" id="271709at2"/>
<evidence type="ECO:0000256" key="4">
    <source>
        <dbReference type="ARBA" id="ARBA00022906"/>
    </source>
</evidence>
<dbReference type="EMBL" id="CP034035">
    <property type="protein sequence ID" value="QCR07516.1"/>
    <property type="molecule type" value="Genomic_DNA"/>
</dbReference>
<dbReference type="Proteomes" id="UP000299580">
    <property type="component" value="Chromosome"/>
</dbReference>
<keyword evidence="2" id="KW-0813">Transport</keyword>
<dbReference type="RefSeq" id="WP_137712585.1">
    <property type="nucleotide sequence ID" value="NZ_CP034035.1"/>
</dbReference>
<keyword evidence="12" id="KW-1185">Reference proteome</keyword>